<dbReference type="InterPro" id="IPR007891">
    <property type="entry name" value="CHASE3"/>
</dbReference>
<dbReference type="CDD" id="cd19410">
    <property type="entry name" value="HK9-like_sensor"/>
    <property type="match status" value="1"/>
</dbReference>
<dbReference type="CDD" id="cd11386">
    <property type="entry name" value="MCP_signal"/>
    <property type="match status" value="1"/>
</dbReference>
<dbReference type="Pfam" id="PF00015">
    <property type="entry name" value="MCPsignal"/>
    <property type="match status" value="1"/>
</dbReference>
<feature type="domain" description="HAMP" evidence="7">
    <location>
        <begin position="329"/>
        <end position="381"/>
    </location>
</feature>
<accession>A0ABV7VLI3</accession>
<evidence type="ECO:0000256" key="1">
    <source>
        <dbReference type="ARBA" id="ARBA00022481"/>
    </source>
</evidence>
<dbReference type="PROSITE" id="PS50111">
    <property type="entry name" value="CHEMOTAXIS_TRANSDUC_2"/>
    <property type="match status" value="1"/>
</dbReference>
<sequence>MRRLKISIRIAIAFALLLAVVGALAALVYANLGILESAKHKTDHASRILAEIGRYGLAMSDQETGLRGYVLTEDKGFLKPLQDGAAEAKAAQQRLARLIGRDDAQSRRLDMLEQQVADWQGKVSAVILRDFGDPSNAERVYALIRSTDARDMMDDIRASLDAIERYERQILTERSAQQETAFAHAYRYSATGLVLLTGIALLAGMLMHWSIAVPIRRLTAAMRQLAAGDLSVAIAANQGHDEVAEMAEALVVFRENAAARAMLEGQNAMRAEEESRRTAAERERDRAAGEEIAALVAAVAAGDVSRRLPAEGKDGLFLVMAREINRLTETMSEALTEVSAVLTALSSGDLTRRIASRHDGIFGAIRSDTNSMADKLAGIVTRLSETAAAVHTTASEISTGATQLASRTESQASSLEETAAAMHEVTTTVRHNADNAQAASRLALVARDTAEKGGDVVGAAVAAMQQIEDSAHRIADIMSLIDEIAFQTNLLALNASVEAARAGEAGRGFAVVAQEVRHLAQRSANASKDIKALIGASNGHVRNGVDLVNQTGAALGEIVGAVKKVSDIVGEIALASQEQTTGLEQVNQAVGHMDELTQRNSGLVEETTASAQLLTDQAGALTEVIGYFRTGSGMDAGVRPGRI</sequence>
<dbReference type="SMART" id="SM00283">
    <property type="entry name" value="MA"/>
    <property type="match status" value="1"/>
</dbReference>
<name>A0ABV7VLI3_9PROT</name>
<dbReference type="CDD" id="cd06225">
    <property type="entry name" value="HAMP"/>
    <property type="match status" value="1"/>
</dbReference>
<dbReference type="InterPro" id="IPR003660">
    <property type="entry name" value="HAMP_dom"/>
</dbReference>
<evidence type="ECO:0000313" key="8">
    <source>
        <dbReference type="EMBL" id="MFC3678309.1"/>
    </source>
</evidence>
<protein>
    <submittedName>
        <fullName evidence="8">Methyl-accepting chemotaxis protein</fullName>
    </submittedName>
</protein>
<dbReference type="InterPro" id="IPR051310">
    <property type="entry name" value="MCP_chemotaxis"/>
</dbReference>
<feature type="coiled-coil region" evidence="4">
    <location>
        <begin position="263"/>
        <end position="290"/>
    </location>
</feature>
<dbReference type="RefSeq" id="WP_379729933.1">
    <property type="nucleotide sequence ID" value="NZ_JBHRYJ010000008.1"/>
</dbReference>
<comment type="similarity">
    <text evidence="2">Belongs to the methyl-accepting chemotaxis (MCP) protein family.</text>
</comment>
<keyword evidence="5" id="KW-0472">Membrane</keyword>
<evidence type="ECO:0000256" key="3">
    <source>
        <dbReference type="PROSITE-ProRule" id="PRU00284"/>
    </source>
</evidence>
<evidence type="ECO:0000259" key="7">
    <source>
        <dbReference type="PROSITE" id="PS50885"/>
    </source>
</evidence>
<dbReference type="SUPFAM" id="SSF58104">
    <property type="entry name" value="Methyl-accepting chemotaxis protein (MCP) signaling domain"/>
    <property type="match status" value="1"/>
</dbReference>
<keyword evidence="4" id="KW-0175">Coiled coil</keyword>
<keyword evidence="5" id="KW-0812">Transmembrane</keyword>
<organism evidence="8 9">
    <name type="scientific">Ferrovibrio xuzhouensis</name>
    <dbReference type="NCBI Taxonomy" id="1576914"/>
    <lineage>
        <taxon>Bacteria</taxon>
        <taxon>Pseudomonadati</taxon>
        <taxon>Pseudomonadota</taxon>
        <taxon>Alphaproteobacteria</taxon>
        <taxon>Rhodospirillales</taxon>
        <taxon>Rhodospirillaceae</taxon>
        <taxon>Ferrovibrio</taxon>
    </lineage>
</organism>
<dbReference type="SUPFAM" id="SSF158472">
    <property type="entry name" value="HAMP domain-like"/>
    <property type="match status" value="1"/>
</dbReference>
<dbReference type="InterPro" id="IPR004089">
    <property type="entry name" value="MCPsignal_dom"/>
</dbReference>
<keyword evidence="1" id="KW-0488">Methylation</keyword>
<dbReference type="Gene3D" id="6.10.340.10">
    <property type="match status" value="1"/>
</dbReference>
<proteinExistence type="inferred from homology"/>
<feature type="domain" description="HAMP" evidence="7">
    <location>
        <begin position="209"/>
        <end position="262"/>
    </location>
</feature>
<dbReference type="SMART" id="SM00304">
    <property type="entry name" value="HAMP"/>
    <property type="match status" value="2"/>
</dbReference>
<keyword evidence="3" id="KW-0807">Transducer</keyword>
<evidence type="ECO:0000256" key="2">
    <source>
        <dbReference type="ARBA" id="ARBA00029447"/>
    </source>
</evidence>
<dbReference type="PANTHER" id="PTHR43531:SF14">
    <property type="entry name" value="METHYL-ACCEPTING CHEMOTAXIS PROTEIN I-RELATED"/>
    <property type="match status" value="1"/>
</dbReference>
<feature type="domain" description="Methyl-accepting transducer" evidence="6">
    <location>
        <begin position="386"/>
        <end position="615"/>
    </location>
</feature>
<dbReference type="PANTHER" id="PTHR43531">
    <property type="entry name" value="PROTEIN ICFG"/>
    <property type="match status" value="1"/>
</dbReference>
<feature type="transmembrane region" description="Helical" evidence="5">
    <location>
        <begin position="193"/>
        <end position="215"/>
    </location>
</feature>
<dbReference type="Proteomes" id="UP001595711">
    <property type="component" value="Unassembled WGS sequence"/>
</dbReference>
<dbReference type="EMBL" id="JBHRYJ010000008">
    <property type="protein sequence ID" value="MFC3678309.1"/>
    <property type="molecule type" value="Genomic_DNA"/>
</dbReference>
<reference evidence="9" key="1">
    <citation type="journal article" date="2019" name="Int. J. Syst. Evol. Microbiol.">
        <title>The Global Catalogue of Microorganisms (GCM) 10K type strain sequencing project: providing services to taxonomists for standard genome sequencing and annotation.</title>
        <authorList>
            <consortium name="The Broad Institute Genomics Platform"/>
            <consortium name="The Broad Institute Genome Sequencing Center for Infectious Disease"/>
            <person name="Wu L."/>
            <person name="Ma J."/>
        </authorList>
    </citation>
    <scope>NUCLEOTIDE SEQUENCE [LARGE SCALE GENOMIC DNA]</scope>
    <source>
        <strain evidence="9">KCTC 42182</strain>
    </source>
</reference>
<dbReference type="Pfam" id="PF05227">
    <property type="entry name" value="CHASE3"/>
    <property type="match status" value="1"/>
</dbReference>
<evidence type="ECO:0000256" key="5">
    <source>
        <dbReference type="SAM" id="Phobius"/>
    </source>
</evidence>
<dbReference type="PROSITE" id="PS50885">
    <property type="entry name" value="HAMP"/>
    <property type="match status" value="2"/>
</dbReference>
<dbReference type="Pfam" id="PF00672">
    <property type="entry name" value="HAMP"/>
    <property type="match status" value="1"/>
</dbReference>
<evidence type="ECO:0000313" key="9">
    <source>
        <dbReference type="Proteomes" id="UP001595711"/>
    </source>
</evidence>
<keyword evidence="9" id="KW-1185">Reference proteome</keyword>
<comment type="caution">
    <text evidence="8">The sequence shown here is derived from an EMBL/GenBank/DDBJ whole genome shotgun (WGS) entry which is preliminary data.</text>
</comment>
<keyword evidence="5" id="KW-1133">Transmembrane helix</keyword>
<dbReference type="Gene3D" id="1.10.287.950">
    <property type="entry name" value="Methyl-accepting chemotaxis protein"/>
    <property type="match status" value="1"/>
</dbReference>
<evidence type="ECO:0000259" key="6">
    <source>
        <dbReference type="PROSITE" id="PS50111"/>
    </source>
</evidence>
<evidence type="ECO:0000256" key="4">
    <source>
        <dbReference type="SAM" id="Coils"/>
    </source>
</evidence>
<gene>
    <name evidence="8" type="ORF">ACFOOQ_22380</name>
</gene>